<proteinExistence type="predicted"/>
<name>A0A0A9GLW7_ARUDO</name>
<organism evidence="1">
    <name type="scientific">Arundo donax</name>
    <name type="common">Giant reed</name>
    <name type="synonym">Donax arundinaceus</name>
    <dbReference type="NCBI Taxonomy" id="35708"/>
    <lineage>
        <taxon>Eukaryota</taxon>
        <taxon>Viridiplantae</taxon>
        <taxon>Streptophyta</taxon>
        <taxon>Embryophyta</taxon>
        <taxon>Tracheophyta</taxon>
        <taxon>Spermatophyta</taxon>
        <taxon>Magnoliopsida</taxon>
        <taxon>Liliopsida</taxon>
        <taxon>Poales</taxon>
        <taxon>Poaceae</taxon>
        <taxon>PACMAD clade</taxon>
        <taxon>Arundinoideae</taxon>
        <taxon>Arundineae</taxon>
        <taxon>Arundo</taxon>
    </lineage>
</organism>
<accession>A0A0A9GLW7</accession>
<evidence type="ECO:0000313" key="1">
    <source>
        <dbReference type="EMBL" id="JAE24429.1"/>
    </source>
</evidence>
<reference evidence="1" key="1">
    <citation type="submission" date="2014-09" db="EMBL/GenBank/DDBJ databases">
        <authorList>
            <person name="Magalhaes I.L.F."/>
            <person name="Oliveira U."/>
            <person name="Santos F.R."/>
            <person name="Vidigal T.H.D.A."/>
            <person name="Brescovit A.D."/>
            <person name="Santos A.J."/>
        </authorList>
    </citation>
    <scope>NUCLEOTIDE SEQUENCE</scope>
    <source>
        <tissue evidence="1">Shoot tissue taken approximately 20 cm above the soil surface</tissue>
    </source>
</reference>
<sequence length="24" mass="2610">MLCLDIFLDETLENTGSLSIHASS</sequence>
<dbReference type="EMBL" id="GBRH01173467">
    <property type="protein sequence ID" value="JAE24429.1"/>
    <property type="molecule type" value="Transcribed_RNA"/>
</dbReference>
<dbReference type="AlphaFoldDB" id="A0A0A9GLW7"/>
<reference evidence="1" key="2">
    <citation type="journal article" date="2015" name="Data Brief">
        <title>Shoot transcriptome of the giant reed, Arundo donax.</title>
        <authorList>
            <person name="Barrero R.A."/>
            <person name="Guerrero F.D."/>
            <person name="Moolhuijzen P."/>
            <person name="Goolsby J.A."/>
            <person name="Tidwell J."/>
            <person name="Bellgard S.E."/>
            <person name="Bellgard M.I."/>
        </authorList>
    </citation>
    <scope>NUCLEOTIDE SEQUENCE</scope>
    <source>
        <tissue evidence="1">Shoot tissue taken approximately 20 cm above the soil surface</tissue>
    </source>
</reference>
<protein>
    <submittedName>
        <fullName evidence="1">Uncharacterized protein</fullName>
    </submittedName>
</protein>